<dbReference type="Proteomes" id="UP000676456">
    <property type="component" value="Unassembled WGS sequence"/>
</dbReference>
<sequence>MHCRGKEQIRFLLRIQEKRDEMCLHGEKHGLCAAITIACSRELDSLLNEYYQLFQAEKYTKTPSRVPRKAGINFYIKQQRLSSAK</sequence>
<keyword evidence="2" id="KW-1185">Reference proteome</keyword>
<dbReference type="Pfam" id="PF09388">
    <property type="entry name" value="SpoOE-like"/>
    <property type="match status" value="1"/>
</dbReference>
<proteinExistence type="predicted"/>
<evidence type="ECO:0000313" key="1">
    <source>
        <dbReference type="EMBL" id="MBS4221432.1"/>
    </source>
</evidence>
<evidence type="ECO:0000313" key="2">
    <source>
        <dbReference type="Proteomes" id="UP000676456"/>
    </source>
</evidence>
<comment type="caution">
    <text evidence="1">The sequence shown here is derived from an EMBL/GenBank/DDBJ whole genome shotgun (WGS) entry which is preliminary data.</text>
</comment>
<dbReference type="GO" id="GO:0043937">
    <property type="term" value="P:regulation of sporulation"/>
    <property type="evidence" value="ECO:0007669"/>
    <property type="project" value="InterPro"/>
</dbReference>
<name>A0A942ULG3_9BACI</name>
<accession>A0A942ULG3</accession>
<gene>
    <name evidence="1" type="ORF">KHA91_01510</name>
</gene>
<protein>
    <submittedName>
        <fullName evidence="1">Aspartyl-phosphate phosphatase Spo0E family protein</fullName>
    </submittedName>
</protein>
<dbReference type="AlphaFoldDB" id="A0A942ULG3"/>
<dbReference type="InterPro" id="IPR037208">
    <property type="entry name" value="Spo0E-like_sf"/>
</dbReference>
<dbReference type="GO" id="GO:0046983">
    <property type="term" value="F:protein dimerization activity"/>
    <property type="evidence" value="ECO:0007669"/>
    <property type="project" value="InterPro"/>
</dbReference>
<dbReference type="InterPro" id="IPR018540">
    <property type="entry name" value="Spo0E-like"/>
</dbReference>
<dbReference type="SUPFAM" id="SSF140500">
    <property type="entry name" value="BAS1536-like"/>
    <property type="match status" value="1"/>
</dbReference>
<dbReference type="RefSeq" id="WP_213096452.1">
    <property type="nucleotide sequence ID" value="NZ_JAGYPH010000001.1"/>
</dbReference>
<organism evidence="1 2">
    <name type="scientific">Lederbergia citrea</name>
    <dbReference type="NCBI Taxonomy" id="2833581"/>
    <lineage>
        <taxon>Bacteria</taxon>
        <taxon>Bacillati</taxon>
        <taxon>Bacillota</taxon>
        <taxon>Bacilli</taxon>
        <taxon>Bacillales</taxon>
        <taxon>Bacillaceae</taxon>
        <taxon>Lederbergia</taxon>
    </lineage>
</organism>
<dbReference type="Gene3D" id="4.10.280.10">
    <property type="entry name" value="Helix-loop-helix DNA-binding domain"/>
    <property type="match status" value="1"/>
</dbReference>
<reference evidence="1 2" key="1">
    <citation type="submission" date="2021-05" db="EMBL/GenBank/DDBJ databases">
        <title>Novel Bacillus species.</title>
        <authorList>
            <person name="Liu G."/>
        </authorList>
    </citation>
    <scope>NUCLEOTIDE SEQUENCE [LARGE SCALE GENOMIC DNA]</scope>
    <source>
        <strain evidence="1 2">FJAT-49682</strain>
    </source>
</reference>
<dbReference type="InterPro" id="IPR036638">
    <property type="entry name" value="HLH_DNA-bd_sf"/>
</dbReference>
<dbReference type="EMBL" id="JAGYPN010000001">
    <property type="protein sequence ID" value="MBS4221432.1"/>
    <property type="molecule type" value="Genomic_DNA"/>
</dbReference>